<keyword evidence="1" id="KW-0418">Kinase</keyword>
<organism evidence="1 2">
    <name type="scientific">Litoreibacter arenae DSM 19593</name>
    <dbReference type="NCBI Taxonomy" id="1123360"/>
    <lineage>
        <taxon>Bacteria</taxon>
        <taxon>Pseudomonadati</taxon>
        <taxon>Pseudomonadota</taxon>
        <taxon>Alphaproteobacteria</taxon>
        <taxon>Rhodobacterales</taxon>
        <taxon>Roseobacteraceae</taxon>
        <taxon>Litoreibacter</taxon>
    </lineage>
</organism>
<keyword evidence="1" id="KW-0808">Transferase</keyword>
<dbReference type="STRING" id="1123360.thalar_02651"/>
<dbReference type="HOGENOM" id="CLU_052030_2_0_5"/>
<dbReference type="EMBL" id="AONI01000015">
    <property type="protein sequence ID" value="EPX76932.1"/>
    <property type="molecule type" value="Genomic_DNA"/>
</dbReference>
<proteinExistence type="predicted"/>
<dbReference type="InterPro" id="IPR027417">
    <property type="entry name" value="P-loop_NTPase"/>
</dbReference>
<dbReference type="AlphaFoldDB" id="S9QA94"/>
<gene>
    <name evidence="1" type="ORF">thalar_02651</name>
</gene>
<dbReference type="Gene3D" id="3.40.50.300">
    <property type="entry name" value="P-loop containing nucleotide triphosphate hydrolases"/>
    <property type="match status" value="1"/>
</dbReference>
<protein>
    <submittedName>
        <fullName evidence="1">Hpr serine kinase/phosphatase domain protein</fullName>
    </submittedName>
</protein>
<name>S9QA94_9RHOB</name>
<reference evidence="2" key="1">
    <citation type="journal article" date="2013" name="Stand. Genomic Sci.">
        <title>Genome sequence of the Litoreibacter arenae type strain (DSM 19593(T)), a member of the Roseobacter clade isolated from sea sand.</title>
        <authorList>
            <person name="Riedel T."/>
            <person name="Fiebig A."/>
            <person name="Petersen J."/>
            <person name="Gronow S."/>
            <person name="Kyrpides N.C."/>
            <person name="Goker M."/>
            <person name="Klenk H.P."/>
        </authorList>
    </citation>
    <scope>NUCLEOTIDE SEQUENCE [LARGE SCALE GENOMIC DNA]</scope>
    <source>
        <strain evidence="2">DSM 19593</strain>
    </source>
</reference>
<comment type="caution">
    <text evidence="1">The sequence shown here is derived from an EMBL/GenBank/DDBJ whole genome shotgun (WGS) entry which is preliminary data.</text>
</comment>
<accession>S9QA94</accession>
<dbReference type="GO" id="GO:0016301">
    <property type="term" value="F:kinase activity"/>
    <property type="evidence" value="ECO:0007669"/>
    <property type="project" value="UniProtKB-KW"/>
</dbReference>
<evidence type="ECO:0000313" key="2">
    <source>
        <dbReference type="Proteomes" id="UP000015351"/>
    </source>
</evidence>
<dbReference type="eggNOG" id="COG1493">
    <property type="taxonomic scope" value="Bacteria"/>
</dbReference>
<keyword evidence="2" id="KW-1185">Reference proteome</keyword>
<dbReference type="Proteomes" id="UP000015351">
    <property type="component" value="Unassembled WGS sequence"/>
</dbReference>
<evidence type="ECO:0000313" key="1">
    <source>
        <dbReference type="EMBL" id="EPX76932.1"/>
    </source>
</evidence>
<sequence length="108" mass="11410">MSLGASLVADDRCDLADSPEGIIVSRPDTLPEAIEARGLGILSARCAGPTRLSAVLDLDEVTTDRLPARSTVWIEQHKLPLLANSAASHLPAALLLFLKNGFHGSMLP</sequence>